<evidence type="ECO:0000256" key="3">
    <source>
        <dbReference type="ARBA" id="ARBA00008266"/>
    </source>
</evidence>
<comment type="subcellular location">
    <subcellularLocation>
        <location evidence="2">Cytoplasm</location>
    </subcellularLocation>
</comment>
<dbReference type="CDD" id="cd04666">
    <property type="entry name" value="NUDIX_DIPP2_like_Nudt4"/>
    <property type="match status" value="1"/>
</dbReference>
<comment type="similarity">
    <text evidence="3">Belongs to the Nudix hydrolase family. DIPP subfamily.</text>
</comment>
<feature type="domain" description="Nudix hydrolase" evidence="11">
    <location>
        <begin position="15"/>
        <end position="142"/>
    </location>
</feature>
<dbReference type="Pfam" id="PF00293">
    <property type="entry name" value="NUDIX"/>
    <property type="match status" value="1"/>
</dbReference>
<evidence type="ECO:0000256" key="10">
    <source>
        <dbReference type="SAM" id="MobiDB-lite"/>
    </source>
</evidence>
<evidence type="ECO:0000313" key="12">
    <source>
        <dbReference type="EMBL" id="SSW97403.1"/>
    </source>
</evidence>
<feature type="region of interest" description="Disordered" evidence="10">
    <location>
        <begin position="148"/>
        <end position="169"/>
    </location>
</feature>
<dbReference type="GO" id="GO:1901909">
    <property type="term" value="P:diadenosine hexaphosphate catabolic process"/>
    <property type="evidence" value="ECO:0007669"/>
    <property type="project" value="TreeGrafter"/>
</dbReference>
<dbReference type="EMBL" id="UFQS01000016">
    <property type="protein sequence ID" value="SSW97403.1"/>
    <property type="molecule type" value="Genomic_DNA"/>
</dbReference>
<dbReference type="InterPro" id="IPR000086">
    <property type="entry name" value="NUDIX_hydrolase_dom"/>
</dbReference>
<evidence type="ECO:0000259" key="11">
    <source>
        <dbReference type="PROSITE" id="PS51462"/>
    </source>
</evidence>
<dbReference type="GO" id="GO:0046872">
    <property type="term" value="F:metal ion binding"/>
    <property type="evidence" value="ECO:0007669"/>
    <property type="project" value="UniProtKB-KW"/>
</dbReference>
<dbReference type="GO" id="GO:1901907">
    <property type="term" value="P:diadenosine pentaphosphate catabolic process"/>
    <property type="evidence" value="ECO:0007669"/>
    <property type="project" value="TreeGrafter"/>
</dbReference>
<proteinExistence type="inferred from homology"/>
<gene>
    <name evidence="13" type="primary">CSON003680</name>
</gene>
<organism evidence="13">
    <name type="scientific">Culicoides sonorensis</name>
    <name type="common">Biting midge</name>
    <dbReference type="NCBI Taxonomy" id="179676"/>
    <lineage>
        <taxon>Eukaryota</taxon>
        <taxon>Metazoa</taxon>
        <taxon>Ecdysozoa</taxon>
        <taxon>Arthropoda</taxon>
        <taxon>Hexapoda</taxon>
        <taxon>Insecta</taxon>
        <taxon>Pterygota</taxon>
        <taxon>Neoptera</taxon>
        <taxon>Endopterygota</taxon>
        <taxon>Diptera</taxon>
        <taxon>Nematocera</taxon>
        <taxon>Chironomoidea</taxon>
        <taxon>Ceratopogonidae</taxon>
        <taxon>Ceratopogoninae</taxon>
        <taxon>Culicoides</taxon>
        <taxon>Monoculicoides</taxon>
    </lineage>
</organism>
<evidence type="ECO:0000256" key="5">
    <source>
        <dbReference type="ARBA" id="ARBA00022490"/>
    </source>
</evidence>
<dbReference type="PROSITE" id="PS00893">
    <property type="entry name" value="NUDIX_BOX"/>
    <property type="match status" value="1"/>
</dbReference>
<dbReference type="FunFam" id="3.90.79.10:FF:000002">
    <property type="entry name" value="diphosphoinositol polyphosphate phosphohydrolase 1"/>
    <property type="match status" value="1"/>
</dbReference>
<reference evidence="13" key="2">
    <citation type="submission" date="2018-07" db="EMBL/GenBank/DDBJ databases">
        <authorList>
            <person name="Quirk P.G."/>
            <person name="Krulwich T.A."/>
        </authorList>
    </citation>
    <scope>NUCLEOTIDE SEQUENCE</scope>
</reference>
<dbReference type="GO" id="GO:1901911">
    <property type="term" value="P:adenosine 5'-(hexahydrogen pentaphosphate) catabolic process"/>
    <property type="evidence" value="ECO:0007669"/>
    <property type="project" value="TreeGrafter"/>
</dbReference>
<evidence type="ECO:0000256" key="4">
    <source>
        <dbReference type="ARBA" id="ARBA00012527"/>
    </source>
</evidence>
<keyword evidence="6" id="KW-0479">Metal-binding</keyword>
<dbReference type="SUPFAM" id="SSF55811">
    <property type="entry name" value="Nudix"/>
    <property type="match status" value="1"/>
</dbReference>
<dbReference type="PANTHER" id="PTHR12629:SF0">
    <property type="entry name" value="DIPHOSPHOINOSITOL-POLYPHOSPHATE DIPHOSPHATASE"/>
    <property type="match status" value="1"/>
</dbReference>
<evidence type="ECO:0000256" key="2">
    <source>
        <dbReference type="ARBA" id="ARBA00004496"/>
    </source>
</evidence>
<evidence type="ECO:0000256" key="7">
    <source>
        <dbReference type="ARBA" id="ARBA00022801"/>
    </source>
</evidence>
<dbReference type="PROSITE" id="PS51462">
    <property type="entry name" value="NUDIX"/>
    <property type="match status" value="1"/>
</dbReference>
<comment type="cofactor">
    <cofactor evidence="1">
        <name>Mg(2+)</name>
        <dbReference type="ChEBI" id="CHEBI:18420"/>
    </cofactor>
</comment>
<protein>
    <recommendedName>
        <fullName evidence="4">diphosphoinositol-polyphosphate diphosphatase</fullName>
        <ecNumber evidence="4">3.6.1.52</ecNumber>
    </recommendedName>
</protein>
<dbReference type="AlphaFoldDB" id="A0A336LMD7"/>
<dbReference type="GO" id="GO:0008486">
    <property type="term" value="F:diphosphoinositol-polyphosphate diphosphatase activity"/>
    <property type="evidence" value="ECO:0007669"/>
    <property type="project" value="UniProtKB-EC"/>
</dbReference>
<evidence type="ECO:0000256" key="6">
    <source>
        <dbReference type="ARBA" id="ARBA00022723"/>
    </source>
</evidence>
<keyword evidence="7" id="KW-0378">Hydrolase</keyword>
<dbReference type="InterPro" id="IPR015797">
    <property type="entry name" value="NUDIX_hydrolase-like_dom_sf"/>
</dbReference>
<comment type="catalytic activity">
    <reaction evidence="9">
        <text>diphospho-myo-inositol polyphosphate + H2O = myo-inositol polyphosphate + phosphate.</text>
        <dbReference type="EC" id="3.6.1.52"/>
    </reaction>
</comment>
<accession>A0A336LMD7</accession>
<evidence type="ECO:0000256" key="8">
    <source>
        <dbReference type="ARBA" id="ARBA00022842"/>
    </source>
</evidence>
<dbReference type="GO" id="GO:0005634">
    <property type="term" value="C:nucleus"/>
    <property type="evidence" value="ECO:0007669"/>
    <property type="project" value="TreeGrafter"/>
</dbReference>
<dbReference type="GO" id="GO:0034432">
    <property type="term" value="F:bis(5'-adenosyl)-pentaphosphatase activity"/>
    <property type="evidence" value="ECO:0007669"/>
    <property type="project" value="TreeGrafter"/>
</dbReference>
<name>A0A336LMD7_CULSO</name>
<feature type="compositionally biased region" description="Basic and acidic residues" evidence="10">
    <location>
        <begin position="158"/>
        <end position="169"/>
    </location>
</feature>
<sequence>MVKEKTNRLFDQDGYRRRAACICVKSNAEAEVLLVTSSRRPELWIVPGGGVEPDEEPSATAVREVLEEAGVVGELGRRLGIFENREHKHRTEVFVLVVTDELEEWEDSKSIGRKRQWFTIDDALSELALHKPTQRSYLQQLKLSKNQNMCNSINDDESGSKRNNDEESN</sequence>
<evidence type="ECO:0000256" key="1">
    <source>
        <dbReference type="ARBA" id="ARBA00001946"/>
    </source>
</evidence>
<keyword evidence="5" id="KW-0963">Cytoplasm</keyword>
<dbReference type="GO" id="GO:0071543">
    <property type="term" value="P:diphosphoinositol polyphosphate metabolic process"/>
    <property type="evidence" value="ECO:0007669"/>
    <property type="project" value="TreeGrafter"/>
</dbReference>
<dbReference type="InterPro" id="IPR047198">
    <property type="entry name" value="DDP-like_NUDIX"/>
</dbReference>
<dbReference type="EMBL" id="UFQT01000016">
    <property type="protein sequence ID" value="SSX17789.1"/>
    <property type="molecule type" value="Genomic_DNA"/>
</dbReference>
<dbReference type="InterPro" id="IPR020084">
    <property type="entry name" value="NUDIX_hydrolase_CS"/>
</dbReference>
<dbReference type="GO" id="GO:0000298">
    <property type="term" value="F:endopolyphosphatase activity"/>
    <property type="evidence" value="ECO:0007669"/>
    <property type="project" value="TreeGrafter"/>
</dbReference>
<keyword evidence="8" id="KW-0460">Magnesium</keyword>
<dbReference type="OMA" id="PDEMQLN"/>
<reference evidence="12" key="1">
    <citation type="submission" date="2018-04" db="EMBL/GenBank/DDBJ databases">
        <authorList>
            <person name="Go L.Y."/>
            <person name="Mitchell J.A."/>
        </authorList>
    </citation>
    <scope>NUCLEOTIDE SEQUENCE</scope>
    <source>
        <tissue evidence="12">Whole organism</tissue>
    </source>
</reference>
<evidence type="ECO:0000313" key="13">
    <source>
        <dbReference type="EMBL" id="SSX17789.1"/>
    </source>
</evidence>
<dbReference type="EC" id="3.6.1.52" evidence="4"/>
<dbReference type="PANTHER" id="PTHR12629">
    <property type="entry name" value="DIPHOSPHOINOSITOL POLYPHOSPHATE PHOSPHOHYDROLASE"/>
    <property type="match status" value="1"/>
</dbReference>
<dbReference type="GO" id="GO:0034431">
    <property type="term" value="F:bis(5'-adenosyl)-hexaphosphatase activity"/>
    <property type="evidence" value="ECO:0007669"/>
    <property type="project" value="TreeGrafter"/>
</dbReference>
<dbReference type="VEuPathDB" id="VectorBase:CSON003680"/>
<evidence type="ECO:0000256" key="9">
    <source>
        <dbReference type="ARBA" id="ARBA00033994"/>
    </source>
</evidence>
<dbReference type="GO" id="GO:0005737">
    <property type="term" value="C:cytoplasm"/>
    <property type="evidence" value="ECO:0007669"/>
    <property type="project" value="UniProtKB-SubCell"/>
</dbReference>
<dbReference type="Gene3D" id="3.90.79.10">
    <property type="entry name" value="Nucleoside Triphosphate Pyrophosphohydrolase"/>
    <property type="match status" value="1"/>
</dbReference>